<evidence type="ECO:0000256" key="1">
    <source>
        <dbReference type="SAM" id="MobiDB-lite"/>
    </source>
</evidence>
<dbReference type="Pfam" id="PF12770">
    <property type="entry name" value="CHAT"/>
    <property type="match status" value="1"/>
</dbReference>
<protein>
    <submittedName>
        <fullName evidence="3">CHAT domain-containing protein</fullName>
    </submittedName>
</protein>
<dbReference type="Proteomes" id="UP001204953">
    <property type="component" value="Unassembled WGS sequence"/>
</dbReference>
<sequence length="2142" mass="219159">TGKDVKLKDSNAIVLGASNVSGNLTATATAGNITNSGTVTVAGTSSFTTSAADADIDLNNLATTGAISVNTTGAGGDATLNKSGGVNLETSNVGGALNVTTTGVITQSGAVTVNGTTTLAAGAANDITLDNTGNDFNIVTVTTGNNVKLQDINGIEFALNNGTIASVDGGTGNNTLTGNNATNTWNITGNNSGTVNTLIFSNFNQLKGGSSADAFTFNGGTVTSINGGADNNNTLTGDNTANTWNITSNNGGNLNGTTSFAGIQNLKGGSSTDNFTLNGGTVTSIDGGTDNNNTLTGDNTANTWNITSNNGGNLNGTTSFAGIQNLKGGSSTDNFTLNGGTVTSIDGGTDNNNTLTGDNTANTWNITGNNAGNVNGVNPFTQIQNLTGSSNTDNFIFSNGASVNGSIDGKNGTDTLNYTAYITPVNVDLATNTTTGVGGNILNMEAAIGGTGANTLIGANTTNTWNVTGNNSGNINSTFTFTNFTNLQGGSDTDTFTLNGGTVTSINGDGGNDTLIGDNTTNTWNITANNGGNLNGTTSFSAIENLTGNDNTDKFIFSDGVIVTGNIDGKGNTDTLNYTAYTTPININLAINTATGVGGNILNMEEASGGINLPNTLIGANTANTWNVADNNSGNINSAFTFTNFSNLTGGSLDDTFNFSTVSSNISGNIHSQDGNLTLTGGEIKAANITTNASGTTYINTNTVTTTGGNQTYANPVVLQKDATLKGNNITFNSTIDANTPGGQFLSINAGTGDITFTGIVGGSNRLNALTITNAQNVTASNSINAASITQSAGTGTTTFNGALNTNTASGINLTGTNFNLNGITNATEGAVTINASNLNTQAIAAANIQVTGVNTAIFNGALNTNTASGINLSGNNFTLNGAIATTENGTVTIANNGQLTIDAAADMTLSGAFLQNGAGGVSTGGDITTTNANISFKSPVNLTSNVQLNTGTGGGDISFTGAISGTGKDLQLSAGTGKITLGGDVGTSGAIGKFTITSAQTVDTKGISAASIQVTGTDTTTFDGALNTDAPIGINLTGTNFNLNGATNATNGGSITIDATNLSAKAIATTNLTITASEIDFMGGNSSVTGTNTLTLQPATASQKIAIAGSEPPDTPALDISQRDIDAIGGFTSVIIGRDDGTNPIAINAVNFDEPVTVKSPSGIIDVLGEVKGNALISLNAPTVNLNGNISTQTQGVTLGQSGGTVWLQKDITLSSTGGNIIFNSHVSGIANDQQSLTLKLGENGQAIFNGAIGSPFRLKGLTIDNELGIVIIGGENATLVGNSADVFKEVIVNALQTNLSGTVRTAEGNITFNGNVTLTDDTFLDTGALAGGNIFFNGTLDSELNEYNDLRMVAGTGDILFAKTVGAGAGRELGAILIENAGNVTAHSTIAAASISQLSGSGATILSGDIATTAAPGVNINTKNNIATAHITAAGAGINFNSELGSVKTGNLTTAGETNANPIKIIALGDITTGNINASSTNSTGAAIGLISQEGNIATNNLTTSGTTGGGNVQVSAPGTITTGDINSSSSNGKGGNITIPRQKIDTNTTDLNSLGAFRNNLAEILTLGDITTGNLTSSGATGGGRIDVLTLGKIQIGQIDSSSTNGSGGLVVVDNGQPEYRRNAPGIDLEFINAQGSLLQICNLNGLCGIDITTDGYFRVLQSFTTPVGTASIATKGDPIIIRHGGGTAFDPFEVGNPLQNGTFAAITNGKGLLGSIFPIQSFEEPTQQDNIQIIPRIPFLTNLPFKTIFATAQATTNNNKIEEDISSTDGILSSEFTSSLNLPRSVNNPKDAAIILKDIEQKTQTKAAIIYATFLNERLELRIVTAEKNRFITVYGTTEKEVLDAAKKLRQQITNPIKRRTKSYEQPAQQLYQWLIKPLQGDLEVQKITNLVFIMDAGLRSLPVAALHDGQGFLIEKYSIGLMPSLNLTDISYKNIQNEPILAMGISDVSDEAKKAELGPLPAVIDEIQTIVGIRGGQSQSLLNQSSTEENLKSKSQNFSIIHLATHGEFKGELDNSYILLWNQLLRLNQVGELGWNKRQPPIELLVLSACKTGEGNDKVELGFAGFAVKAGVKSALASLWYVDDAGTSKLMVDFYQQLKTAPIKAEALRQAQLTMLKDDSLKHPYYWSAFTMIGSPW</sequence>
<dbReference type="InterPro" id="IPR024983">
    <property type="entry name" value="CHAT_dom"/>
</dbReference>
<organism evidence="3 4">
    <name type="scientific">Limnofasciculus baicalensis BBK-W-15</name>
    <dbReference type="NCBI Taxonomy" id="2699891"/>
    <lineage>
        <taxon>Bacteria</taxon>
        <taxon>Bacillati</taxon>
        <taxon>Cyanobacteriota</taxon>
        <taxon>Cyanophyceae</taxon>
        <taxon>Coleofasciculales</taxon>
        <taxon>Coleofasciculaceae</taxon>
        <taxon>Limnofasciculus</taxon>
        <taxon>Limnofasciculus baicalensis</taxon>
    </lineage>
</organism>
<name>A0AAE3GWH3_9CYAN</name>
<evidence type="ECO:0000259" key="2">
    <source>
        <dbReference type="Pfam" id="PF12770"/>
    </source>
</evidence>
<dbReference type="Pfam" id="PF18886">
    <property type="entry name" value="DUF5649"/>
    <property type="match status" value="2"/>
</dbReference>
<evidence type="ECO:0000313" key="4">
    <source>
        <dbReference type="Proteomes" id="UP001204953"/>
    </source>
</evidence>
<comment type="caution">
    <text evidence="3">The sequence shown here is derived from an EMBL/GenBank/DDBJ whole genome shotgun (WGS) entry which is preliminary data.</text>
</comment>
<feature type="region of interest" description="Disordered" evidence="1">
    <location>
        <begin position="1525"/>
        <end position="1544"/>
    </location>
</feature>
<keyword evidence="4" id="KW-1185">Reference proteome</keyword>
<dbReference type="EMBL" id="JAMZMM010000148">
    <property type="protein sequence ID" value="MCP2729862.1"/>
    <property type="molecule type" value="Genomic_DNA"/>
</dbReference>
<gene>
    <name evidence="3" type="ORF">NJ959_15610</name>
</gene>
<evidence type="ECO:0000313" key="3">
    <source>
        <dbReference type="EMBL" id="MCP2729862.1"/>
    </source>
</evidence>
<accession>A0AAE3GWH3</accession>
<reference evidence="3" key="1">
    <citation type="submission" date="2022-06" db="EMBL/GenBank/DDBJ databases">
        <title>New cyanobacteria of genus Symplocastrum in benthos of Lake Baikal.</title>
        <authorList>
            <person name="Sorokovikova E."/>
            <person name="Tikhonova I."/>
            <person name="Krasnopeev A."/>
            <person name="Evseev P."/>
            <person name="Gladkikh A."/>
            <person name="Belykh O."/>
        </authorList>
    </citation>
    <scope>NUCLEOTIDE SEQUENCE</scope>
    <source>
        <strain evidence="3">BBK-W-15</strain>
    </source>
</reference>
<dbReference type="RefSeq" id="WP_254012635.1">
    <property type="nucleotide sequence ID" value="NZ_JAMZMM010000148.1"/>
</dbReference>
<dbReference type="InterPro" id="IPR043709">
    <property type="entry name" value="DUF5649"/>
</dbReference>
<feature type="non-terminal residue" evidence="3">
    <location>
        <position position="1"/>
    </location>
</feature>
<feature type="domain" description="CHAT" evidence="2">
    <location>
        <begin position="1870"/>
        <end position="2140"/>
    </location>
</feature>
<proteinExistence type="predicted"/>